<dbReference type="AlphaFoldDB" id="A0A4Y2VZG6"/>
<name>A0A4Y2VZG6_ARAVE</name>
<feature type="domain" description="Ig-like" evidence="2">
    <location>
        <begin position="7"/>
        <end position="97"/>
    </location>
</feature>
<dbReference type="SUPFAM" id="SSF48726">
    <property type="entry name" value="Immunoglobulin"/>
    <property type="match status" value="1"/>
</dbReference>
<dbReference type="Proteomes" id="UP000499080">
    <property type="component" value="Unassembled WGS sequence"/>
</dbReference>
<dbReference type="Pfam" id="PF07679">
    <property type="entry name" value="I-set"/>
    <property type="match status" value="1"/>
</dbReference>
<dbReference type="InterPro" id="IPR013098">
    <property type="entry name" value="Ig_I-set"/>
</dbReference>
<keyword evidence="5" id="KW-1185">Reference proteome</keyword>
<comment type="caution">
    <text evidence="3">The sequence shown here is derived from an EMBL/GenBank/DDBJ whole genome shotgun (WGS) entry which is preliminary data.</text>
</comment>
<dbReference type="Gene3D" id="2.60.40.10">
    <property type="entry name" value="Immunoglobulins"/>
    <property type="match status" value="1"/>
</dbReference>
<dbReference type="PANTHER" id="PTHR10075:SF100">
    <property type="entry name" value="FASCICLIN-2"/>
    <property type="match status" value="1"/>
</dbReference>
<evidence type="ECO:0000313" key="5">
    <source>
        <dbReference type="Proteomes" id="UP000499080"/>
    </source>
</evidence>
<dbReference type="GO" id="GO:0030424">
    <property type="term" value="C:axon"/>
    <property type="evidence" value="ECO:0007669"/>
    <property type="project" value="TreeGrafter"/>
</dbReference>
<dbReference type="EMBL" id="BGPR01052318">
    <property type="protein sequence ID" value="GBO29167.1"/>
    <property type="molecule type" value="Genomic_DNA"/>
</dbReference>
<dbReference type="SMART" id="SM00409">
    <property type="entry name" value="IG"/>
    <property type="match status" value="1"/>
</dbReference>
<dbReference type="GO" id="GO:0007411">
    <property type="term" value="P:axon guidance"/>
    <property type="evidence" value="ECO:0007669"/>
    <property type="project" value="TreeGrafter"/>
</dbReference>
<proteinExistence type="predicted"/>
<dbReference type="FunFam" id="2.60.40.10:FF:000333">
    <property type="entry name" value="Down syndrome cell adhesion molecule"/>
    <property type="match status" value="1"/>
</dbReference>
<dbReference type="GO" id="GO:0007156">
    <property type="term" value="P:homophilic cell adhesion via plasma membrane adhesion molecules"/>
    <property type="evidence" value="ECO:0007669"/>
    <property type="project" value="TreeGrafter"/>
</dbReference>
<sequence>MPFSVRPVIEPFHLPPSVQMGQRLSITCTVVKGDPPISLRWLRDERDLPKDGDVRIHNLADYSSTLLFDPVKPEHRANYTCVASNEAGSERHSAAMVIHGMHTTTT</sequence>
<dbReference type="InterPro" id="IPR036179">
    <property type="entry name" value="Ig-like_dom_sf"/>
</dbReference>
<accession>A0A4Y2VZG6</accession>
<dbReference type="InterPro" id="IPR003599">
    <property type="entry name" value="Ig_sub"/>
</dbReference>
<dbReference type="GO" id="GO:0098632">
    <property type="term" value="F:cell-cell adhesion mediator activity"/>
    <property type="evidence" value="ECO:0007669"/>
    <property type="project" value="TreeGrafter"/>
</dbReference>
<dbReference type="GO" id="GO:0070593">
    <property type="term" value="P:dendrite self-avoidance"/>
    <property type="evidence" value="ECO:0007669"/>
    <property type="project" value="TreeGrafter"/>
</dbReference>
<reference evidence="3 5" key="1">
    <citation type="journal article" date="2019" name="Sci. Rep.">
        <title>Orb-weaving spider Araneus ventricosus genome elucidates the spidroin gene catalogue.</title>
        <authorList>
            <person name="Kono N."/>
            <person name="Nakamura H."/>
            <person name="Ohtoshi R."/>
            <person name="Moran D.A.P."/>
            <person name="Shinohara A."/>
            <person name="Yoshida Y."/>
            <person name="Fujiwara M."/>
            <person name="Mori M."/>
            <person name="Tomita M."/>
            <person name="Arakawa K."/>
        </authorList>
    </citation>
    <scope>NUCLEOTIDE SEQUENCE [LARGE SCALE GENOMIC DNA]</scope>
</reference>
<dbReference type="PANTHER" id="PTHR10075">
    <property type="entry name" value="BASIGIN RELATED"/>
    <property type="match status" value="1"/>
</dbReference>
<dbReference type="InterPro" id="IPR003598">
    <property type="entry name" value="Ig_sub2"/>
</dbReference>
<organism evidence="3 5">
    <name type="scientific">Araneus ventricosus</name>
    <name type="common">Orbweaver spider</name>
    <name type="synonym">Epeira ventricosa</name>
    <dbReference type="NCBI Taxonomy" id="182803"/>
    <lineage>
        <taxon>Eukaryota</taxon>
        <taxon>Metazoa</taxon>
        <taxon>Ecdysozoa</taxon>
        <taxon>Arthropoda</taxon>
        <taxon>Chelicerata</taxon>
        <taxon>Arachnida</taxon>
        <taxon>Araneae</taxon>
        <taxon>Araneomorphae</taxon>
        <taxon>Entelegynae</taxon>
        <taxon>Araneoidea</taxon>
        <taxon>Araneidae</taxon>
        <taxon>Araneus</taxon>
    </lineage>
</organism>
<dbReference type="PROSITE" id="PS50835">
    <property type="entry name" value="IG_LIKE"/>
    <property type="match status" value="1"/>
</dbReference>
<keyword evidence="1" id="KW-0393">Immunoglobulin domain</keyword>
<dbReference type="InterPro" id="IPR013783">
    <property type="entry name" value="Ig-like_fold"/>
</dbReference>
<protein>
    <recommendedName>
        <fullName evidence="2">Ig-like domain-containing protein</fullName>
    </recommendedName>
</protein>
<evidence type="ECO:0000259" key="2">
    <source>
        <dbReference type="PROSITE" id="PS50835"/>
    </source>
</evidence>
<dbReference type="GO" id="GO:0005886">
    <property type="term" value="C:plasma membrane"/>
    <property type="evidence" value="ECO:0007669"/>
    <property type="project" value="TreeGrafter"/>
</dbReference>
<dbReference type="SMART" id="SM00408">
    <property type="entry name" value="IGc2"/>
    <property type="match status" value="1"/>
</dbReference>
<evidence type="ECO:0000256" key="1">
    <source>
        <dbReference type="ARBA" id="ARBA00023319"/>
    </source>
</evidence>
<dbReference type="OrthoDB" id="6415824at2759"/>
<dbReference type="InterPro" id="IPR007110">
    <property type="entry name" value="Ig-like_dom"/>
</dbReference>
<evidence type="ECO:0000313" key="3">
    <source>
        <dbReference type="EMBL" id="GBO29167.1"/>
    </source>
</evidence>
<dbReference type="EMBL" id="BGPR01052365">
    <property type="protein sequence ID" value="GBO29208.1"/>
    <property type="molecule type" value="Genomic_DNA"/>
</dbReference>
<gene>
    <name evidence="4" type="ORF">AVEN_180501_1</name>
    <name evidence="3" type="ORF">AVEN_219634_1</name>
</gene>
<evidence type="ECO:0000313" key="4">
    <source>
        <dbReference type="EMBL" id="GBO29208.1"/>
    </source>
</evidence>